<sequence>MGYKNSKGTISIDKHRNSIRLRWRYQNKRYSISLTYYSKENLKLARKKAILIESDMLNDTFDFSLNRYKLSCETLQTIPHKSFVEYFEEWVKFYKQMDCEYNSDYNSTRNIIKKWGEVNSSNILRKLNAEPNSAVTYNRRLSYLKGFVRWLVKRGIWKDDPLEDAAKRKIPKKNLPTRKPFTLEEIKKVLDAFKFDTYCPKSSATKHSHYYPFIYFMFKTGVRNAEAIGLRVGSIDLPLNQIHIKEVLARTLKNTSSLHRVRKETKNGKERILPLTSDLLEVLLPVIKNKNADDLVFQSPNGLAIDDNNFRSRIFKKILKDLGIDDRVLYACRHTFGSRCIDEGITPVMTAFLMGNNPETALRNYTHQITIPKDLPKI</sequence>
<dbReference type="InterPro" id="IPR022000">
    <property type="entry name" value="Min27-like_integrase_DNA_bind"/>
</dbReference>
<gene>
    <name evidence="5" type="primary">xerD_3</name>
    <name evidence="5" type="ORF">GALL_55350</name>
</gene>
<evidence type="ECO:0000256" key="1">
    <source>
        <dbReference type="ARBA" id="ARBA00023125"/>
    </source>
</evidence>
<dbReference type="PROSITE" id="PS51900">
    <property type="entry name" value="CB"/>
    <property type="match status" value="1"/>
</dbReference>
<accession>A0A1J5SXD9</accession>
<dbReference type="InterPro" id="IPR050090">
    <property type="entry name" value="Tyrosine_recombinase_XerCD"/>
</dbReference>
<dbReference type="PANTHER" id="PTHR30349">
    <property type="entry name" value="PHAGE INTEGRASE-RELATED"/>
    <property type="match status" value="1"/>
</dbReference>
<dbReference type="InterPro" id="IPR011010">
    <property type="entry name" value="DNA_brk_join_enz"/>
</dbReference>
<dbReference type="GO" id="GO:0015074">
    <property type="term" value="P:DNA integration"/>
    <property type="evidence" value="ECO:0007669"/>
    <property type="project" value="InterPro"/>
</dbReference>
<dbReference type="GO" id="GO:0006310">
    <property type="term" value="P:DNA recombination"/>
    <property type="evidence" value="ECO:0007669"/>
    <property type="project" value="UniProtKB-KW"/>
</dbReference>
<dbReference type="InterPro" id="IPR013762">
    <property type="entry name" value="Integrase-like_cat_sf"/>
</dbReference>
<dbReference type="PROSITE" id="PS51898">
    <property type="entry name" value="TYR_RECOMBINASE"/>
    <property type="match status" value="1"/>
</dbReference>
<dbReference type="Gene3D" id="1.10.150.130">
    <property type="match status" value="1"/>
</dbReference>
<dbReference type="SUPFAM" id="SSF56349">
    <property type="entry name" value="DNA breaking-rejoining enzymes"/>
    <property type="match status" value="1"/>
</dbReference>
<reference evidence="5" key="1">
    <citation type="submission" date="2016-10" db="EMBL/GenBank/DDBJ databases">
        <title>Sequence of Gallionella enrichment culture.</title>
        <authorList>
            <person name="Poehlein A."/>
            <person name="Muehling M."/>
            <person name="Daniel R."/>
        </authorList>
    </citation>
    <scope>NUCLEOTIDE SEQUENCE</scope>
</reference>
<organism evidence="5">
    <name type="scientific">mine drainage metagenome</name>
    <dbReference type="NCBI Taxonomy" id="410659"/>
    <lineage>
        <taxon>unclassified sequences</taxon>
        <taxon>metagenomes</taxon>
        <taxon>ecological metagenomes</taxon>
    </lineage>
</organism>
<dbReference type="AlphaFoldDB" id="A0A1J5SXD9"/>
<keyword evidence="2" id="KW-0233">DNA recombination</keyword>
<dbReference type="InterPro" id="IPR010998">
    <property type="entry name" value="Integrase_recombinase_N"/>
</dbReference>
<protein>
    <submittedName>
        <fullName evidence="5">Tyrosine recombinase XerD</fullName>
    </submittedName>
</protein>
<dbReference type="Pfam" id="PF12167">
    <property type="entry name" value="Arm-DNA-bind_2"/>
    <property type="match status" value="1"/>
</dbReference>
<feature type="domain" description="Tyr recombinase" evidence="3">
    <location>
        <begin position="176"/>
        <end position="378"/>
    </location>
</feature>
<dbReference type="GO" id="GO:0003677">
    <property type="term" value="F:DNA binding"/>
    <property type="evidence" value="ECO:0007669"/>
    <property type="project" value="UniProtKB-KW"/>
</dbReference>
<dbReference type="Gene3D" id="1.10.443.10">
    <property type="entry name" value="Intergrase catalytic core"/>
    <property type="match status" value="1"/>
</dbReference>
<dbReference type="CDD" id="cd01189">
    <property type="entry name" value="INT_ICEBs1_C_like"/>
    <property type="match status" value="1"/>
</dbReference>
<evidence type="ECO:0000313" key="5">
    <source>
        <dbReference type="EMBL" id="OIR13151.1"/>
    </source>
</evidence>
<dbReference type="Pfam" id="PF00589">
    <property type="entry name" value="Phage_integrase"/>
    <property type="match status" value="1"/>
</dbReference>
<dbReference type="InterPro" id="IPR002104">
    <property type="entry name" value="Integrase_catalytic"/>
</dbReference>
<comment type="caution">
    <text evidence="5">The sequence shown here is derived from an EMBL/GenBank/DDBJ whole genome shotgun (WGS) entry which is preliminary data.</text>
</comment>
<keyword evidence="1" id="KW-0238">DNA-binding</keyword>
<feature type="domain" description="Core-binding (CB)" evidence="4">
    <location>
        <begin position="81"/>
        <end position="152"/>
    </location>
</feature>
<evidence type="ECO:0000256" key="2">
    <source>
        <dbReference type="ARBA" id="ARBA00023172"/>
    </source>
</evidence>
<proteinExistence type="predicted"/>
<evidence type="ECO:0000259" key="3">
    <source>
        <dbReference type="PROSITE" id="PS51898"/>
    </source>
</evidence>
<dbReference type="InterPro" id="IPR044068">
    <property type="entry name" value="CB"/>
</dbReference>
<evidence type="ECO:0000259" key="4">
    <source>
        <dbReference type="PROSITE" id="PS51900"/>
    </source>
</evidence>
<dbReference type="EMBL" id="MLJW01000015">
    <property type="protein sequence ID" value="OIR13151.1"/>
    <property type="molecule type" value="Genomic_DNA"/>
</dbReference>
<name>A0A1J5SXD9_9ZZZZ</name>